<evidence type="ECO:0000256" key="6">
    <source>
        <dbReference type="ARBA" id="ARBA00023157"/>
    </source>
</evidence>
<comment type="similarity">
    <text evidence="2 9">Belongs to the glycosyl hydrolase 72 family.</text>
</comment>
<dbReference type="Proteomes" id="UP000245956">
    <property type="component" value="Unassembled WGS sequence"/>
</dbReference>
<evidence type="ECO:0000256" key="9">
    <source>
        <dbReference type="RuleBase" id="RU361209"/>
    </source>
</evidence>
<dbReference type="Pfam" id="PF03198">
    <property type="entry name" value="Glyco_hydro_72"/>
    <property type="match status" value="1"/>
</dbReference>
<keyword evidence="8 9" id="KW-0449">Lipoprotein</keyword>
<dbReference type="PANTHER" id="PTHR31468:SF2">
    <property type="entry name" value="1,3-BETA-GLUCANOSYLTRANSFERASE GAS1"/>
    <property type="match status" value="1"/>
</dbReference>
<evidence type="ECO:0000313" key="12">
    <source>
        <dbReference type="EMBL" id="PWI71868.1"/>
    </source>
</evidence>
<evidence type="ECO:0000256" key="2">
    <source>
        <dbReference type="ARBA" id="ARBA00007528"/>
    </source>
</evidence>
<reference evidence="12 13" key="1">
    <citation type="journal article" date="2016" name="Front. Microbiol.">
        <title>Genome and transcriptome sequences reveal the specific parasitism of the nematophagous Purpureocillium lilacinum 36-1.</title>
        <authorList>
            <person name="Xie J."/>
            <person name="Li S."/>
            <person name="Mo C."/>
            <person name="Xiao X."/>
            <person name="Peng D."/>
            <person name="Wang G."/>
            <person name="Xiao Y."/>
        </authorList>
    </citation>
    <scope>NUCLEOTIDE SEQUENCE [LARGE SCALE GENOMIC DNA]</scope>
    <source>
        <strain evidence="12 13">36-1</strain>
    </source>
</reference>
<proteinExistence type="inferred from homology"/>
<dbReference type="GO" id="GO:0031505">
    <property type="term" value="P:fungal-type cell wall organization"/>
    <property type="evidence" value="ECO:0007669"/>
    <property type="project" value="TreeGrafter"/>
</dbReference>
<dbReference type="SMART" id="SM00768">
    <property type="entry name" value="X8"/>
    <property type="match status" value="1"/>
</dbReference>
<dbReference type="SUPFAM" id="SSF51445">
    <property type="entry name" value="(Trans)glycosidases"/>
    <property type="match status" value="1"/>
</dbReference>
<dbReference type="PANTHER" id="PTHR31468">
    <property type="entry name" value="1,3-BETA-GLUCANOSYLTRANSFERASE GAS1"/>
    <property type="match status" value="1"/>
</dbReference>
<gene>
    <name evidence="12" type="ORF">PCL_11962</name>
</gene>
<keyword evidence="9 12" id="KW-0808">Transferase</keyword>
<sequence length="737" mass="79127">MLLGGRDRLQGNDLVVERTHLLSLGPWAVVALMRRGFWLVQVRKIWRRLCHFGGLAAAGWSVALMRISNSSFDADAHEVGEGDWGRAGSEFWQGSGRSTLAGGAHCVSPVAAAKGSKYDALLVHSNRPEKQGDWRPNPPELDALANTSNTWMEPKSPSSSSKRIVRRIRRIASGTESWDTPLRQRTRAVDQGRGQRGGFGSELRSDAASLARRARPVKLLVAKSLAPGGAPCEGVAVAAVLPACRVAVRGSKFFFPNGTQFFFKGVAYQQDTGAAGTTSKNASIVDPLADETRCKQDVPLLAQLNTNIIRTYAIDPTADHSACMKLLNDAGIYVISDLGQPNLSINRDSPQWTVDLFTRYQQVVDALAKYPNVVGFFAGNEVSNSHNNTAASAYVKAAVRDTKQYIKNKKYRWMGVGYAANDDLAIRDDIASYFNCGPTDESIDYFGYNIYSWCGDSDFQKSGYDRLIDFFKDYSVPTFFAEYGCNLPNGGAGRVFDETTALYSANMSQVLSGGIVYEFFQDTNDYGLVKVGSDGSPSKQKDFSALQTKIRGAQPKGVSMSDYNPSNKAMSCPTVNSSWQASDTLPPTPDANVCSCMVKTCECVPADGLAATSYSDIFDFICGKDASLCSGIQGNATTGKYGVYSMCDSKDQLAYALNAYYNDQKKAKDACSFKGQAKTQTATKNSNCSALASSPGSNSTGSSGSKDNGAAGTRGGALTLGGLCSTVALVSAGMLLL</sequence>
<feature type="domain" description="X8" evidence="11">
    <location>
        <begin position="601"/>
        <end position="690"/>
    </location>
</feature>
<evidence type="ECO:0000256" key="5">
    <source>
        <dbReference type="ARBA" id="ARBA00023136"/>
    </source>
</evidence>
<evidence type="ECO:0000256" key="1">
    <source>
        <dbReference type="ARBA" id="ARBA00004609"/>
    </source>
</evidence>
<comment type="caution">
    <text evidence="12">The sequence shown here is derived from an EMBL/GenBank/DDBJ whole genome shotgun (WGS) entry which is preliminary data.</text>
</comment>
<dbReference type="EC" id="2.4.1.-" evidence="9"/>
<evidence type="ECO:0000256" key="4">
    <source>
        <dbReference type="ARBA" id="ARBA00022729"/>
    </source>
</evidence>
<keyword evidence="5 9" id="KW-0472">Membrane</keyword>
<evidence type="ECO:0000313" key="13">
    <source>
        <dbReference type="Proteomes" id="UP000245956"/>
    </source>
</evidence>
<name>A0A2U3EBI1_PURLI</name>
<dbReference type="EMBL" id="LCWV01000007">
    <property type="protein sequence ID" value="PWI71868.1"/>
    <property type="molecule type" value="Genomic_DNA"/>
</dbReference>
<feature type="region of interest" description="Disordered" evidence="10">
    <location>
        <begin position="689"/>
        <end position="708"/>
    </location>
</feature>
<keyword evidence="6" id="KW-1015">Disulfide bond</keyword>
<dbReference type="GO" id="GO:0071970">
    <property type="term" value="P:fungal-type cell wall (1-&gt;3)-beta-D-glucan biosynthetic process"/>
    <property type="evidence" value="ECO:0007669"/>
    <property type="project" value="TreeGrafter"/>
</dbReference>
<keyword evidence="7" id="KW-0325">Glycoprotein</keyword>
<evidence type="ECO:0000256" key="3">
    <source>
        <dbReference type="ARBA" id="ARBA00022622"/>
    </source>
</evidence>
<feature type="region of interest" description="Disordered" evidence="10">
    <location>
        <begin position="183"/>
        <end position="204"/>
    </location>
</feature>
<evidence type="ECO:0000256" key="10">
    <source>
        <dbReference type="SAM" id="MobiDB-lite"/>
    </source>
</evidence>
<dbReference type="Gene3D" id="1.20.58.1040">
    <property type="match status" value="1"/>
</dbReference>
<comment type="function">
    <text evidence="9">Splits internally a 1,3-beta-glucan molecule and transfers the newly generated reducing end (the donor) to the non-reducing end of another 1,3-beta-glucan molecule (the acceptor) forming a 1,3-beta linkage, resulting in the elongation of 1,3-beta-glucan chains in the cell wall.</text>
</comment>
<dbReference type="Pfam" id="PF07983">
    <property type="entry name" value="X8"/>
    <property type="match status" value="1"/>
</dbReference>
<dbReference type="AlphaFoldDB" id="A0A2U3EBI1"/>
<accession>A0A2U3EBI1</accession>
<dbReference type="InterPro" id="IPR017853">
    <property type="entry name" value="GH"/>
</dbReference>
<dbReference type="FunFam" id="3.20.20.80:FF:000038">
    <property type="entry name" value="1,3-beta-glucanosyltransferase"/>
    <property type="match status" value="1"/>
</dbReference>
<dbReference type="InterPro" id="IPR012946">
    <property type="entry name" value="X8"/>
</dbReference>
<feature type="compositionally biased region" description="Low complexity" evidence="10">
    <location>
        <begin position="693"/>
        <end position="708"/>
    </location>
</feature>
<dbReference type="Gene3D" id="3.20.20.80">
    <property type="entry name" value="Glycosidases"/>
    <property type="match status" value="1"/>
</dbReference>
<keyword evidence="4" id="KW-0732">Signal</keyword>
<dbReference type="GO" id="GO:0098552">
    <property type="term" value="C:side of membrane"/>
    <property type="evidence" value="ECO:0007669"/>
    <property type="project" value="UniProtKB-KW"/>
</dbReference>
<evidence type="ECO:0000256" key="8">
    <source>
        <dbReference type="ARBA" id="ARBA00023288"/>
    </source>
</evidence>
<organism evidence="12 13">
    <name type="scientific">Purpureocillium lilacinum</name>
    <name type="common">Paecilomyces lilacinus</name>
    <dbReference type="NCBI Taxonomy" id="33203"/>
    <lineage>
        <taxon>Eukaryota</taxon>
        <taxon>Fungi</taxon>
        <taxon>Dikarya</taxon>
        <taxon>Ascomycota</taxon>
        <taxon>Pezizomycotina</taxon>
        <taxon>Sordariomycetes</taxon>
        <taxon>Hypocreomycetidae</taxon>
        <taxon>Hypocreales</taxon>
        <taxon>Ophiocordycipitaceae</taxon>
        <taxon>Purpureocillium</taxon>
    </lineage>
</organism>
<protein>
    <recommendedName>
        <fullName evidence="9">1,3-beta-glucanosyltransferase</fullName>
        <ecNumber evidence="9">2.4.1.-</ecNumber>
    </recommendedName>
</protein>
<dbReference type="GO" id="GO:0042124">
    <property type="term" value="F:1,3-beta-glucanosyltransferase activity"/>
    <property type="evidence" value="ECO:0007669"/>
    <property type="project" value="TreeGrafter"/>
</dbReference>
<keyword evidence="3 9" id="KW-0336">GPI-anchor</keyword>
<comment type="subcellular location">
    <subcellularLocation>
        <location evidence="1 9">Cell membrane</location>
        <topology evidence="1 9">Lipid-anchor</topology>
        <topology evidence="1 9">GPI-anchor</topology>
    </subcellularLocation>
</comment>
<evidence type="ECO:0000256" key="7">
    <source>
        <dbReference type="ARBA" id="ARBA00023180"/>
    </source>
</evidence>
<dbReference type="GO" id="GO:0005886">
    <property type="term" value="C:plasma membrane"/>
    <property type="evidence" value="ECO:0007669"/>
    <property type="project" value="UniProtKB-SubCell"/>
</dbReference>
<evidence type="ECO:0000259" key="11">
    <source>
        <dbReference type="SMART" id="SM00768"/>
    </source>
</evidence>
<dbReference type="InterPro" id="IPR004886">
    <property type="entry name" value="Glucanosyltransferase"/>
</dbReference>